<dbReference type="PANTHER" id="PTHR33480:SF1">
    <property type="entry name" value="TYR RECOMBINASE DOMAIN-CONTAINING PROTEIN"/>
    <property type="match status" value="1"/>
</dbReference>
<sequence>MCIFCHKMQAKIVRHLELVHSEEDDVRKFKYLPKGCNERRKIIDTLRKKGSFEFNIKKQYEGQSFIPCRRARENKLKILKNYLACGNCKGHYLKSTLRHHFRKCTGRSGQNSRVVKVMGRSTAIIVLPAMRNDDLTRNIRYDSLLIIFANSLSKKYRHSSHHLPMIRARLRLVSRLLTEMRNINDITSLTSMYDPKYYDTFLDTVNIVAKYNKEKDVYEKPANASNLGTYVKNIGEILIMECIKNHNDATKKNTENFLKLLTVDYGASVNKTVIESQTQFKRHKITKLPTMEDIKILRNHLLEVQRTSYNSLKKKFSLSAWMSLGKATLISMQLFNRRRSGETERILISDFKTHERINESIETFNKLSEDKRDLAQKYVRFCLRGKLGRTVPIILDEINLECVQMFLQFRNKAKVHPENPYLFGIPGHDKAIDKYLKAYRVMLDFAKESGTEFPDTLRGTTLRKHSHNGNYS</sequence>
<organism evidence="1 2">
    <name type="scientific">Trachymyrmex cornetzi</name>
    <dbReference type="NCBI Taxonomy" id="471704"/>
    <lineage>
        <taxon>Eukaryota</taxon>
        <taxon>Metazoa</taxon>
        <taxon>Ecdysozoa</taxon>
        <taxon>Arthropoda</taxon>
        <taxon>Hexapoda</taxon>
        <taxon>Insecta</taxon>
        <taxon>Pterygota</taxon>
        <taxon>Neoptera</taxon>
        <taxon>Endopterygota</taxon>
        <taxon>Hymenoptera</taxon>
        <taxon>Apocrita</taxon>
        <taxon>Aculeata</taxon>
        <taxon>Formicoidea</taxon>
        <taxon>Formicidae</taxon>
        <taxon>Myrmicinae</taxon>
        <taxon>Trachymyrmex</taxon>
    </lineage>
</organism>
<dbReference type="EMBL" id="KQ979271">
    <property type="protein sequence ID" value="KYN22043.1"/>
    <property type="molecule type" value="Genomic_DNA"/>
</dbReference>
<proteinExistence type="predicted"/>
<name>A0A151JAT6_9HYME</name>
<reference evidence="1 2" key="1">
    <citation type="submission" date="2015-09" db="EMBL/GenBank/DDBJ databases">
        <title>Trachymyrmex cornetzi WGS genome.</title>
        <authorList>
            <person name="Nygaard S."/>
            <person name="Hu H."/>
            <person name="Boomsma J."/>
            <person name="Zhang G."/>
        </authorList>
    </citation>
    <scope>NUCLEOTIDE SEQUENCE [LARGE SCALE GENOMIC DNA]</scope>
    <source>
        <strain evidence="1">Tcor2-1</strain>
        <tissue evidence="1">Whole body</tissue>
    </source>
</reference>
<gene>
    <name evidence="1" type="ORF">ALC57_05567</name>
</gene>
<protein>
    <submittedName>
        <fullName evidence="1">Uncharacterized protein</fullName>
    </submittedName>
</protein>
<dbReference type="Proteomes" id="UP000078492">
    <property type="component" value="Unassembled WGS sequence"/>
</dbReference>
<evidence type="ECO:0000313" key="2">
    <source>
        <dbReference type="Proteomes" id="UP000078492"/>
    </source>
</evidence>
<accession>A0A151JAT6</accession>
<dbReference type="STRING" id="471704.A0A151JAT6"/>
<dbReference type="AlphaFoldDB" id="A0A151JAT6"/>
<dbReference type="PANTHER" id="PTHR33480">
    <property type="entry name" value="SET DOMAIN-CONTAINING PROTEIN-RELATED"/>
    <property type="match status" value="1"/>
</dbReference>
<keyword evidence="2" id="KW-1185">Reference proteome</keyword>
<evidence type="ECO:0000313" key="1">
    <source>
        <dbReference type="EMBL" id="KYN22043.1"/>
    </source>
</evidence>